<dbReference type="PANTHER" id="PTHR48090">
    <property type="entry name" value="UNDECAPRENYL-PHOSPHATE 4-DEOXY-4-FORMAMIDO-L-ARABINOSE TRANSFERASE-RELATED"/>
    <property type="match status" value="1"/>
</dbReference>
<dbReference type="GO" id="GO:0016740">
    <property type="term" value="F:transferase activity"/>
    <property type="evidence" value="ECO:0007669"/>
    <property type="project" value="UniProtKB-KW"/>
</dbReference>
<organism evidence="2 3">
    <name type="scientific">Pseudolysobacter antarcticus</name>
    <dbReference type="NCBI Taxonomy" id="2511995"/>
    <lineage>
        <taxon>Bacteria</taxon>
        <taxon>Pseudomonadati</taxon>
        <taxon>Pseudomonadota</taxon>
        <taxon>Gammaproteobacteria</taxon>
        <taxon>Lysobacterales</taxon>
        <taxon>Rhodanobacteraceae</taxon>
        <taxon>Pseudolysobacter</taxon>
    </lineage>
</organism>
<dbReference type="InterPro" id="IPR029044">
    <property type="entry name" value="Nucleotide-diphossugar_trans"/>
</dbReference>
<protein>
    <submittedName>
        <fullName evidence="2">Glycosyltransferase family 2 protein</fullName>
    </submittedName>
</protein>
<evidence type="ECO:0000259" key="1">
    <source>
        <dbReference type="Pfam" id="PF00535"/>
    </source>
</evidence>
<sequence>MFTLRYSLDCMNLPASSMQYCLAVMPARDEQNTIVAVIAGVRKHLDCTVLVVNDASSDATVTVARAAGAQVLDLAVNLGAWGATQAGIRYALRHGYDCVLTLDADGQHQPEELPALLQAHHQSKANVTIGTYAQRLSIAKRVAWQYFRLLTGLKVHDFTSGLRVYDLRAIQILASREASLLDYQDIGVLMLLQKRGLLIDEVPTVMSPRQFGGSRVFASWRLVARYMLRTTLLCIARIGSRADASRAEKSAP</sequence>
<accession>A0A411HLG0</accession>
<evidence type="ECO:0000313" key="2">
    <source>
        <dbReference type="EMBL" id="QBB71366.1"/>
    </source>
</evidence>
<dbReference type="AlphaFoldDB" id="A0A411HLG0"/>
<reference evidence="2 3" key="1">
    <citation type="submission" date="2019-01" db="EMBL/GenBank/DDBJ databases">
        <title>Pseudolysobacter antarctica gen. nov., sp. nov., isolated from Fildes Peninsula, Antarctica.</title>
        <authorList>
            <person name="Wei Z."/>
            <person name="Peng F."/>
        </authorList>
    </citation>
    <scope>NUCLEOTIDE SEQUENCE [LARGE SCALE GENOMIC DNA]</scope>
    <source>
        <strain evidence="2 3">AQ6-296</strain>
    </source>
</reference>
<feature type="domain" description="Glycosyltransferase 2-like" evidence="1">
    <location>
        <begin position="24"/>
        <end position="138"/>
    </location>
</feature>
<dbReference type="PANTHER" id="PTHR48090:SF7">
    <property type="entry name" value="RFBJ PROTEIN"/>
    <property type="match status" value="1"/>
</dbReference>
<dbReference type="Pfam" id="PF00535">
    <property type="entry name" value="Glycos_transf_2"/>
    <property type="match status" value="1"/>
</dbReference>
<dbReference type="InterPro" id="IPR050256">
    <property type="entry name" value="Glycosyltransferase_2"/>
</dbReference>
<dbReference type="KEGG" id="xbc:ELE36_13945"/>
<dbReference type="OrthoDB" id="9811884at2"/>
<keyword evidence="2" id="KW-0808">Transferase</keyword>
<dbReference type="InterPro" id="IPR001173">
    <property type="entry name" value="Glyco_trans_2-like"/>
</dbReference>
<dbReference type="Gene3D" id="3.90.550.10">
    <property type="entry name" value="Spore Coat Polysaccharide Biosynthesis Protein SpsA, Chain A"/>
    <property type="match status" value="1"/>
</dbReference>
<proteinExistence type="predicted"/>
<dbReference type="CDD" id="cd04179">
    <property type="entry name" value="DPM_DPG-synthase_like"/>
    <property type="match status" value="1"/>
</dbReference>
<name>A0A411HLG0_9GAMM</name>
<keyword evidence="3" id="KW-1185">Reference proteome</keyword>
<dbReference type="SUPFAM" id="SSF53448">
    <property type="entry name" value="Nucleotide-diphospho-sugar transferases"/>
    <property type="match status" value="1"/>
</dbReference>
<dbReference type="EMBL" id="CP035704">
    <property type="protein sequence ID" value="QBB71366.1"/>
    <property type="molecule type" value="Genomic_DNA"/>
</dbReference>
<gene>
    <name evidence="2" type="ORF">ELE36_13945</name>
</gene>
<evidence type="ECO:0000313" key="3">
    <source>
        <dbReference type="Proteomes" id="UP000291562"/>
    </source>
</evidence>
<dbReference type="Proteomes" id="UP000291562">
    <property type="component" value="Chromosome"/>
</dbReference>